<feature type="signal peptide" evidence="2">
    <location>
        <begin position="1"/>
        <end position="27"/>
    </location>
</feature>
<dbReference type="InterPro" id="IPR013783">
    <property type="entry name" value="Ig-like_fold"/>
</dbReference>
<comment type="caution">
    <text evidence="3">The sequence shown here is derived from an EMBL/GenBank/DDBJ whole genome shotgun (WGS) entry which is preliminary data.</text>
</comment>
<sequence>MIKKKIISIIVTFFAMMSLFNFAPVYAANSSLILSPSGTYVVGNTFSVGFGVQSAVSVDTIKLCLNYDASLITLTSSSYIRQPILDLPNGGCIFYAAFNPGFTSGTLATLNFRANSAGSTNISITGSSLAISAGGYTTITNLGSVNITVNNPPVVTVAPSKPYAPAVYSSSHPDETKWYKEKNVKLSWAKAGGVTDFSYSWDSNAGTVPDEATEGSAVTKEYQSVADGTHYFHIKAKNGVGWGTVKHFKVGTDNVNPENLNIIFEAGGNSLEPQNLVKAEATDALSGIDHYAVKVDNGEYIDQAIPYVLPFKDTNSHDISVKAFDKAGNFIESSKKFSAKEVKIPLPVIGSISSNFTVTAGNSTNMTKEYIIKGTGTANTTVKITIDGKEKGEANVNDKGVWSITVKDLGAGEHNLSAKTKFGDKNSEETSKIKFHINEDGSLVLGDKTQKSGFNYIYLYILGGVIVSGAVGFVGYKFWFKKRKVKKNKYTNDNKDDTDISNLGDFLKH</sequence>
<accession>A0A0G0LQZ4</accession>
<dbReference type="Proteomes" id="UP000034207">
    <property type="component" value="Unassembled WGS sequence"/>
</dbReference>
<feature type="transmembrane region" description="Helical" evidence="1">
    <location>
        <begin position="457"/>
        <end position="479"/>
    </location>
</feature>
<dbReference type="InterPro" id="IPR008965">
    <property type="entry name" value="CBM2/CBM3_carb-bd_dom_sf"/>
</dbReference>
<dbReference type="Gene3D" id="2.60.40.680">
    <property type="match status" value="1"/>
</dbReference>
<keyword evidence="1" id="KW-0472">Membrane</keyword>
<keyword evidence="1" id="KW-0812">Transmembrane</keyword>
<proteinExistence type="predicted"/>
<evidence type="ECO:0000256" key="1">
    <source>
        <dbReference type="SAM" id="Phobius"/>
    </source>
</evidence>
<keyword evidence="1" id="KW-1133">Transmembrane helix</keyword>
<feature type="chain" id="PRO_5002533373" description="Bacterial Ig-like domain-containing protein" evidence="2">
    <location>
        <begin position="28"/>
        <end position="509"/>
    </location>
</feature>
<keyword evidence="2" id="KW-0732">Signal</keyword>
<organism evidence="3 4">
    <name type="scientific">candidate division CPR2 bacterium GW2011_GWC2_39_10</name>
    <dbReference type="NCBI Taxonomy" id="1618345"/>
    <lineage>
        <taxon>Bacteria</taxon>
        <taxon>Bacteria division CPR2</taxon>
    </lineage>
</organism>
<evidence type="ECO:0008006" key="5">
    <source>
        <dbReference type="Google" id="ProtNLM"/>
    </source>
</evidence>
<gene>
    <name evidence="3" type="ORF">UT18_C0011G0014</name>
</gene>
<dbReference type="EMBL" id="LBVV01000011">
    <property type="protein sequence ID" value="KKQ94308.1"/>
    <property type="molecule type" value="Genomic_DNA"/>
</dbReference>
<dbReference type="AlphaFoldDB" id="A0A0G0LQZ4"/>
<reference evidence="3 4" key="1">
    <citation type="journal article" date="2015" name="Nature">
        <title>rRNA introns, odd ribosomes, and small enigmatic genomes across a large radiation of phyla.</title>
        <authorList>
            <person name="Brown C.T."/>
            <person name="Hug L.A."/>
            <person name="Thomas B.C."/>
            <person name="Sharon I."/>
            <person name="Castelle C.J."/>
            <person name="Singh A."/>
            <person name="Wilkins M.J."/>
            <person name="Williams K.H."/>
            <person name="Banfield J.F."/>
        </authorList>
    </citation>
    <scope>NUCLEOTIDE SEQUENCE [LARGE SCALE GENOMIC DNA]</scope>
</reference>
<evidence type="ECO:0000313" key="3">
    <source>
        <dbReference type="EMBL" id="KKQ94308.1"/>
    </source>
</evidence>
<name>A0A0G0LQZ4_UNCC2</name>
<protein>
    <recommendedName>
        <fullName evidence="5">Bacterial Ig-like domain-containing protein</fullName>
    </recommendedName>
</protein>
<evidence type="ECO:0000256" key="2">
    <source>
        <dbReference type="SAM" id="SignalP"/>
    </source>
</evidence>
<dbReference type="Gene3D" id="2.60.40.10">
    <property type="entry name" value="Immunoglobulins"/>
    <property type="match status" value="1"/>
</dbReference>
<dbReference type="STRING" id="1618345.UT18_C0011G0014"/>
<evidence type="ECO:0000313" key="4">
    <source>
        <dbReference type="Proteomes" id="UP000034207"/>
    </source>
</evidence>
<dbReference type="GO" id="GO:0030246">
    <property type="term" value="F:carbohydrate binding"/>
    <property type="evidence" value="ECO:0007669"/>
    <property type="project" value="InterPro"/>
</dbReference>
<dbReference type="SUPFAM" id="SSF49384">
    <property type="entry name" value="Carbohydrate-binding domain"/>
    <property type="match status" value="1"/>
</dbReference>
<dbReference type="CDD" id="cd08547">
    <property type="entry name" value="Type_II_cohesin"/>
    <property type="match status" value="1"/>
</dbReference>